<dbReference type="OrthoDB" id="9806372at2"/>
<dbReference type="NCBIfam" id="TIGR02106">
    <property type="entry name" value="cyd_oper_ybgT"/>
    <property type="match status" value="1"/>
</dbReference>
<dbReference type="GO" id="GO:0016491">
    <property type="term" value="F:oxidoreductase activity"/>
    <property type="evidence" value="ECO:0007669"/>
    <property type="project" value="UniProtKB-KW"/>
</dbReference>
<dbReference type="PATRIC" id="fig|1267766.3.peg.1812"/>
<proteinExistence type="predicted"/>
<dbReference type="AlphaFoldDB" id="A0A0F7KTA1"/>
<keyword evidence="2" id="KW-1185">Reference proteome</keyword>
<keyword evidence="1" id="KW-0560">Oxidoreductase</keyword>
<name>A0A0F7KTA1_9SPHN</name>
<dbReference type="Proteomes" id="UP000034392">
    <property type="component" value="Chromosome"/>
</dbReference>
<reference evidence="1" key="1">
    <citation type="submission" date="2015-05" db="EMBL/GenBank/DDBJ databases">
        <title>The complete genome of Altererythrobacter atlanticus strain 26DY36.</title>
        <authorList>
            <person name="Wu Y.-H."/>
            <person name="Cheng H."/>
            <person name="Wu X.-W."/>
        </authorList>
    </citation>
    <scope>NUCLEOTIDE SEQUENCE [LARGE SCALE GENOMIC DNA]</scope>
    <source>
        <strain evidence="1">26DY36</strain>
    </source>
</reference>
<gene>
    <name evidence="1" type="primary">cydX</name>
    <name evidence="1" type="ORF">WYH_01793</name>
</gene>
<protein>
    <submittedName>
        <fullName evidence="1">Cytochrome bd ubiquinol oxidase subunit X</fullName>
        <ecNumber evidence="1">1.10.3.10</ecNumber>
    </submittedName>
</protein>
<dbReference type="InterPro" id="IPR011724">
    <property type="entry name" value="Cyd_oper_YbgT"/>
</dbReference>
<sequence>MWYFSWVLGVGLAVGFGILNGIWHEFQSDGTDETSVLD</sequence>
<accession>A0A0F7KTA1</accession>
<dbReference type="EMBL" id="CP011452">
    <property type="protein sequence ID" value="AKH42829.1"/>
    <property type="molecule type" value="Genomic_DNA"/>
</dbReference>
<evidence type="ECO:0000313" key="1">
    <source>
        <dbReference type="EMBL" id="AKH42829.1"/>
    </source>
</evidence>
<dbReference type="KEGG" id="aay:WYH_01793"/>
<dbReference type="STRING" id="1267766.WYH_01793"/>
<dbReference type="RefSeq" id="WP_046903538.1">
    <property type="nucleotide sequence ID" value="NZ_CP011452.2"/>
</dbReference>
<dbReference type="Pfam" id="PF08173">
    <property type="entry name" value="YbgT_YccB"/>
    <property type="match status" value="1"/>
</dbReference>
<dbReference type="InterPro" id="IPR012994">
    <property type="entry name" value="YbgT_YccB"/>
</dbReference>
<organism evidence="1 2">
    <name type="scientific">Croceibacterium atlanticum</name>
    <dbReference type="NCBI Taxonomy" id="1267766"/>
    <lineage>
        <taxon>Bacteria</taxon>
        <taxon>Pseudomonadati</taxon>
        <taxon>Pseudomonadota</taxon>
        <taxon>Alphaproteobacteria</taxon>
        <taxon>Sphingomonadales</taxon>
        <taxon>Erythrobacteraceae</taxon>
        <taxon>Croceibacterium</taxon>
    </lineage>
</organism>
<dbReference type="EC" id="1.10.3.10" evidence="1"/>
<evidence type="ECO:0000313" key="2">
    <source>
        <dbReference type="Proteomes" id="UP000034392"/>
    </source>
</evidence>